<reference evidence="2 3" key="1">
    <citation type="submission" date="2019-02" db="EMBL/GenBank/DDBJ databases">
        <title>Opniocepnalus argus genome.</title>
        <authorList>
            <person name="Zhou C."/>
            <person name="Xiao S."/>
        </authorList>
    </citation>
    <scope>NUCLEOTIDE SEQUENCE [LARGE SCALE GENOMIC DNA]</scope>
    <source>
        <strain evidence="2">OARG1902GOOAL</strain>
        <tissue evidence="2">Muscle</tissue>
    </source>
</reference>
<protein>
    <submittedName>
        <fullName evidence="2">Uncharacterized protein</fullName>
    </submittedName>
</protein>
<keyword evidence="1" id="KW-0472">Membrane</keyword>
<feature type="transmembrane region" description="Helical" evidence="1">
    <location>
        <begin position="20"/>
        <end position="46"/>
    </location>
</feature>
<organism evidence="2 3">
    <name type="scientific">Channa argus</name>
    <name type="common">Northern snakehead</name>
    <name type="synonym">Ophicephalus argus</name>
    <dbReference type="NCBI Taxonomy" id="215402"/>
    <lineage>
        <taxon>Eukaryota</taxon>
        <taxon>Metazoa</taxon>
        <taxon>Chordata</taxon>
        <taxon>Craniata</taxon>
        <taxon>Vertebrata</taxon>
        <taxon>Euteleostomi</taxon>
        <taxon>Actinopterygii</taxon>
        <taxon>Neopterygii</taxon>
        <taxon>Teleostei</taxon>
        <taxon>Neoteleostei</taxon>
        <taxon>Acanthomorphata</taxon>
        <taxon>Anabantaria</taxon>
        <taxon>Anabantiformes</taxon>
        <taxon>Channoidei</taxon>
        <taxon>Channidae</taxon>
        <taxon>Channa</taxon>
    </lineage>
</organism>
<keyword evidence="3" id="KW-1185">Reference proteome</keyword>
<keyword evidence="1" id="KW-1133">Transmembrane helix</keyword>
<dbReference type="AlphaFoldDB" id="A0A6G1QXL0"/>
<dbReference type="Proteomes" id="UP000503349">
    <property type="component" value="Chromosome 1"/>
</dbReference>
<name>A0A6G1QXL0_CHAAH</name>
<evidence type="ECO:0000313" key="2">
    <source>
        <dbReference type="EMBL" id="KAF3707059.1"/>
    </source>
</evidence>
<sequence>MFHDSETLTVKFIVMVTHTHTVLTLCSFCSLSVSVSCFYKICFVSLKRIKLKNKY</sequence>
<proteinExistence type="predicted"/>
<gene>
    <name evidence="2" type="ORF">EXN66_Car000231</name>
</gene>
<evidence type="ECO:0000256" key="1">
    <source>
        <dbReference type="SAM" id="Phobius"/>
    </source>
</evidence>
<evidence type="ECO:0000313" key="3">
    <source>
        <dbReference type="Proteomes" id="UP000503349"/>
    </source>
</evidence>
<keyword evidence="1" id="KW-0812">Transmembrane</keyword>
<dbReference type="EMBL" id="CM015712">
    <property type="protein sequence ID" value="KAF3707059.1"/>
    <property type="molecule type" value="Genomic_DNA"/>
</dbReference>
<accession>A0A6G1QXL0</accession>
<reference evidence="3" key="2">
    <citation type="submission" date="2019-02" db="EMBL/GenBank/DDBJ databases">
        <title>Opniocepnalus argus Var Kimnra genome.</title>
        <authorList>
            <person name="Zhou C."/>
            <person name="Xiao S."/>
        </authorList>
    </citation>
    <scope>NUCLEOTIDE SEQUENCE [LARGE SCALE GENOMIC DNA]</scope>
</reference>